<accession>A0ABV0NRH4</accession>
<proteinExistence type="predicted"/>
<evidence type="ECO:0000313" key="2">
    <source>
        <dbReference type="Proteomes" id="UP001476798"/>
    </source>
</evidence>
<dbReference type="EMBL" id="JAHRIO010047663">
    <property type="protein sequence ID" value="MEQ2173621.1"/>
    <property type="molecule type" value="Genomic_DNA"/>
</dbReference>
<dbReference type="Proteomes" id="UP001476798">
    <property type="component" value="Unassembled WGS sequence"/>
</dbReference>
<protein>
    <submittedName>
        <fullName evidence="1">Uncharacterized protein</fullName>
    </submittedName>
</protein>
<dbReference type="Gene3D" id="1.20.58.70">
    <property type="match status" value="1"/>
</dbReference>
<comment type="caution">
    <text evidence="1">The sequence shown here is derived from an EMBL/GenBank/DDBJ whole genome shotgun (WGS) entry which is preliminary data.</text>
</comment>
<name>A0ABV0NRH4_9TELE</name>
<keyword evidence="2" id="KW-1185">Reference proteome</keyword>
<evidence type="ECO:0000313" key="1">
    <source>
        <dbReference type="EMBL" id="MEQ2173621.1"/>
    </source>
</evidence>
<gene>
    <name evidence="1" type="ORF">GOODEAATRI_033932</name>
</gene>
<organism evidence="1 2">
    <name type="scientific">Goodea atripinnis</name>
    <dbReference type="NCBI Taxonomy" id="208336"/>
    <lineage>
        <taxon>Eukaryota</taxon>
        <taxon>Metazoa</taxon>
        <taxon>Chordata</taxon>
        <taxon>Craniata</taxon>
        <taxon>Vertebrata</taxon>
        <taxon>Euteleostomi</taxon>
        <taxon>Actinopterygii</taxon>
        <taxon>Neopterygii</taxon>
        <taxon>Teleostei</taxon>
        <taxon>Neoteleostei</taxon>
        <taxon>Acanthomorphata</taxon>
        <taxon>Ovalentaria</taxon>
        <taxon>Atherinomorphae</taxon>
        <taxon>Cyprinodontiformes</taxon>
        <taxon>Goodeidae</taxon>
        <taxon>Goodea</taxon>
    </lineage>
</organism>
<sequence length="56" mass="6477">QQIQHYTNQLAKETNKHLKEFGSVPLPSSPSEQASVCVYQTRMILISFFFCPFPLF</sequence>
<feature type="non-terminal residue" evidence="1">
    <location>
        <position position="1"/>
    </location>
</feature>
<reference evidence="1 2" key="1">
    <citation type="submission" date="2021-06" db="EMBL/GenBank/DDBJ databases">
        <authorList>
            <person name="Palmer J.M."/>
        </authorList>
    </citation>
    <scope>NUCLEOTIDE SEQUENCE [LARGE SCALE GENOMIC DNA]</scope>
    <source>
        <strain evidence="1 2">GA_2019</strain>
        <tissue evidence="1">Muscle</tissue>
    </source>
</reference>